<evidence type="ECO:0000313" key="2">
    <source>
        <dbReference type="Proteomes" id="UP001302126"/>
    </source>
</evidence>
<dbReference type="Proteomes" id="UP001302126">
    <property type="component" value="Unassembled WGS sequence"/>
</dbReference>
<protein>
    <recommendedName>
        <fullName evidence="3">DNA2/NAM7 helicase helicase domain-containing protein</fullName>
    </recommendedName>
</protein>
<dbReference type="AlphaFoldDB" id="A0AAN6WPM0"/>
<name>A0AAN6WPM0_9PEZI</name>
<sequence length="801" mass="87516">MSASSTAMDGSQFIKVVPAMKGRKTIRQTALICETGFAGTFVGNLDGVDLGTLGSDVAVKFETSCMHDRSPYHGFNLDLPWQSPTKKRTSAFVFQVKLPHQAEQFTVAVQNVTGKEELPEQLRNLPKLSSVRIDLADGAEFTVEGFGAPFANPGYASDDWLNRHRPIVGSLDLVSLLRRRSLLFLIPSVEARNVPVAASSRAPLKPFRYPFNNALSRVMDIFYTHSAAKQIEEVVHGMYFVEGATSNKLGNRYFGIMRVGKVFLTQYQSQWGRLTSDGRVDLIMRSPDVIEHVLLRCKIMDRPDLIAVLKGKHSFRSAPESNKNPKTDELSEDLVVMTHIPDDYIPAEDVRAVESFVKDAEPRPPSEKSKSLPSKMALHRAIMRGTGFWSTLTEHEGTRSNSPGDITLAGPRLRPLPRVDYLGISDSVLRNAIIQEALPDDRARAEKYASNCVLGVNLITAPSAQGGTGKTTAAVMMVIGALHCADAGKVFGSGPTNTAVTNFSLRTYARESVTVDRCGSSSVGSSQFRRYNRPFVLRGFSLNHEVAVFVQILQDRIADDSSAAKAVRGSVTLTWTLALSPSNWLLAIFKSKGLRASTVTPVTELDPADSPHLFSIQKELEDLARSPGPVKSLFQLAAGEITWEEYVKGATVDELFIKKQMGRLITAADVVMTTPALAQREPYIDAWSSAKVIAVDEAGCMHKADLCSIWGNTLQPIILAGDINQLPPTIMELSTTDADGNMLNRFALSSLGGLGARLATRPRSTPRHISCCNNCACPQRACSVWPRSCSTKIISCAMVRV</sequence>
<dbReference type="InterPro" id="IPR027417">
    <property type="entry name" value="P-loop_NTPase"/>
</dbReference>
<organism evidence="1 2">
    <name type="scientific">Podospora australis</name>
    <dbReference type="NCBI Taxonomy" id="1536484"/>
    <lineage>
        <taxon>Eukaryota</taxon>
        <taxon>Fungi</taxon>
        <taxon>Dikarya</taxon>
        <taxon>Ascomycota</taxon>
        <taxon>Pezizomycotina</taxon>
        <taxon>Sordariomycetes</taxon>
        <taxon>Sordariomycetidae</taxon>
        <taxon>Sordariales</taxon>
        <taxon>Podosporaceae</taxon>
        <taxon>Podospora</taxon>
    </lineage>
</organism>
<dbReference type="EMBL" id="MU864506">
    <property type="protein sequence ID" value="KAK4184092.1"/>
    <property type="molecule type" value="Genomic_DNA"/>
</dbReference>
<proteinExistence type="predicted"/>
<reference evidence="1" key="2">
    <citation type="submission" date="2023-05" db="EMBL/GenBank/DDBJ databases">
        <authorList>
            <consortium name="Lawrence Berkeley National Laboratory"/>
            <person name="Steindorff A."/>
            <person name="Hensen N."/>
            <person name="Bonometti L."/>
            <person name="Westerberg I."/>
            <person name="Brannstrom I.O."/>
            <person name="Guillou S."/>
            <person name="Cros-Aarteil S."/>
            <person name="Calhoun S."/>
            <person name="Haridas S."/>
            <person name="Kuo A."/>
            <person name="Mondo S."/>
            <person name="Pangilinan J."/>
            <person name="Riley R."/>
            <person name="Labutti K."/>
            <person name="Andreopoulos B."/>
            <person name="Lipzen A."/>
            <person name="Chen C."/>
            <person name="Yanf M."/>
            <person name="Daum C."/>
            <person name="Ng V."/>
            <person name="Clum A."/>
            <person name="Ohm R."/>
            <person name="Martin F."/>
            <person name="Silar P."/>
            <person name="Natvig D."/>
            <person name="Lalanne C."/>
            <person name="Gautier V."/>
            <person name="Ament-Velasquez S.L."/>
            <person name="Kruys A."/>
            <person name="Hutchinson M.I."/>
            <person name="Powell A.J."/>
            <person name="Barry K."/>
            <person name="Miller A.N."/>
            <person name="Grigoriev I.V."/>
            <person name="Debuchy R."/>
            <person name="Gladieux P."/>
            <person name="Thoren M.H."/>
            <person name="Johannesson H."/>
        </authorList>
    </citation>
    <scope>NUCLEOTIDE SEQUENCE</scope>
    <source>
        <strain evidence="1">PSN309</strain>
    </source>
</reference>
<evidence type="ECO:0000313" key="1">
    <source>
        <dbReference type="EMBL" id="KAK4184092.1"/>
    </source>
</evidence>
<evidence type="ECO:0008006" key="3">
    <source>
        <dbReference type="Google" id="ProtNLM"/>
    </source>
</evidence>
<gene>
    <name evidence="1" type="ORF">QBC35DRAFT_477596</name>
</gene>
<keyword evidence="2" id="KW-1185">Reference proteome</keyword>
<comment type="caution">
    <text evidence="1">The sequence shown here is derived from an EMBL/GenBank/DDBJ whole genome shotgun (WGS) entry which is preliminary data.</text>
</comment>
<dbReference type="SUPFAM" id="SSF52540">
    <property type="entry name" value="P-loop containing nucleoside triphosphate hydrolases"/>
    <property type="match status" value="1"/>
</dbReference>
<dbReference type="Gene3D" id="3.40.50.300">
    <property type="entry name" value="P-loop containing nucleotide triphosphate hydrolases"/>
    <property type="match status" value="1"/>
</dbReference>
<reference evidence="1" key="1">
    <citation type="journal article" date="2023" name="Mol. Phylogenet. Evol.">
        <title>Genome-scale phylogeny and comparative genomics of the fungal order Sordariales.</title>
        <authorList>
            <person name="Hensen N."/>
            <person name="Bonometti L."/>
            <person name="Westerberg I."/>
            <person name="Brannstrom I.O."/>
            <person name="Guillou S."/>
            <person name="Cros-Aarteil S."/>
            <person name="Calhoun S."/>
            <person name="Haridas S."/>
            <person name="Kuo A."/>
            <person name="Mondo S."/>
            <person name="Pangilinan J."/>
            <person name="Riley R."/>
            <person name="LaButti K."/>
            <person name="Andreopoulos B."/>
            <person name="Lipzen A."/>
            <person name="Chen C."/>
            <person name="Yan M."/>
            <person name="Daum C."/>
            <person name="Ng V."/>
            <person name="Clum A."/>
            <person name="Steindorff A."/>
            <person name="Ohm R.A."/>
            <person name="Martin F."/>
            <person name="Silar P."/>
            <person name="Natvig D.O."/>
            <person name="Lalanne C."/>
            <person name="Gautier V."/>
            <person name="Ament-Velasquez S.L."/>
            <person name="Kruys A."/>
            <person name="Hutchinson M.I."/>
            <person name="Powell A.J."/>
            <person name="Barry K."/>
            <person name="Miller A.N."/>
            <person name="Grigoriev I.V."/>
            <person name="Debuchy R."/>
            <person name="Gladieux P."/>
            <person name="Hiltunen Thoren M."/>
            <person name="Johannesson H."/>
        </authorList>
    </citation>
    <scope>NUCLEOTIDE SEQUENCE</scope>
    <source>
        <strain evidence="1">PSN309</strain>
    </source>
</reference>
<accession>A0AAN6WPM0</accession>